<dbReference type="SMART" id="SM00267">
    <property type="entry name" value="GGDEF"/>
    <property type="match status" value="1"/>
</dbReference>
<dbReference type="InterPro" id="IPR031621">
    <property type="entry name" value="HisKA_7TM"/>
</dbReference>
<dbReference type="GO" id="GO:0005886">
    <property type="term" value="C:plasma membrane"/>
    <property type="evidence" value="ECO:0007669"/>
    <property type="project" value="TreeGrafter"/>
</dbReference>
<dbReference type="InterPro" id="IPR013656">
    <property type="entry name" value="PAS_4"/>
</dbReference>
<dbReference type="Pfam" id="PF00990">
    <property type="entry name" value="GGDEF"/>
    <property type="match status" value="1"/>
</dbReference>
<evidence type="ECO:0000256" key="2">
    <source>
        <dbReference type="ARBA" id="ARBA00034247"/>
    </source>
</evidence>
<dbReference type="GO" id="GO:1902201">
    <property type="term" value="P:negative regulation of bacterial-type flagellum-dependent cell motility"/>
    <property type="evidence" value="ECO:0007669"/>
    <property type="project" value="TreeGrafter"/>
</dbReference>
<dbReference type="InterPro" id="IPR035965">
    <property type="entry name" value="PAS-like_dom_sf"/>
</dbReference>
<keyword evidence="3" id="KW-0472">Membrane</keyword>
<feature type="transmembrane region" description="Helical" evidence="3">
    <location>
        <begin position="68"/>
        <end position="87"/>
    </location>
</feature>
<dbReference type="FunFam" id="3.30.70.270:FF:000001">
    <property type="entry name" value="Diguanylate cyclase domain protein"/>
    <property type="match status" value="1"/>
</dbReference>
<dbReference type="Pfam" id="PF08448">
    <property type="entry name" value="PAS_4"/>
    <property type="match status" value="1"/>
</dbReference>
<sequence>MRIGIISILLFLSSTILLSLTVPAWSHRDRALGKSFIALCLSIAIYNLGYGMELASTNLTTLIVWSKFQYLGIPFIPTFFFLFAANYTGIRDRIPLPLVFYLVGFPCITMVLHLTQEHHNLMYINPTIHRVWNLSFLAFDKGLWYKISRWHVAIIISAGAILFLRFFLRSVAVFRRQSVLILIGALFPWAGWLVYMLDILPSGFDPTPFALFLASLFLATALLRYRLFDVSPIAKEQVFESIDTGVLVLDSEKRLVDYNHAAYLVFPALKKEMKGVHGEDLFKNITSGNRLFEESDSGDVSVDIQIASDDSLRHYWARRSSIRTPKGRVLGSLILLDDITNRVRLLEKMETLASKDPLTGISNRRHLSSFGEKEVMRAFHYGTNLALIMFDLDLFKKVNDTYGHDVGDQLLIHIVEIARGLVREADLLGRYGGEEFVILLPQTSLSDAQLIAERIRSSIEISPLALESGTSIPMTASFGVTSSLGSSDFSFESLCKKADEALYRAKAEGRNQVVTFLETDNE</sequence>
<name>E1RAZ6_SEDSS</name>
<dbReference type="Pfam" id="PF16927">
    <property type="entry name" value="HisKA_7TM"/>
    <property type="match status" value="1"/>
</dbReference>
<dbReference type="Gene3D" id="3.30.70.270">
    <property type="match status" value="1"/>
</dbReference>
<feature type="transmembrane region" description="Helical" evidence="3">
    <location>
        <begin position="179"/>
        <end position="197"/>
    </location>
</feature>
<dbReference type="RefSeq" id="WP_013252990.1">
    <property type="nucleotide sequence ID" value="NC_014364.1"/>
</dbReference>
<dbReference type="AlphaFoldDB" id="E1RAZ6"/>
<dbReference type="InterPro" id="IPR043128">
    <property type="entry name" value="Rev_trsase/Diguanyl_cyclase"/>
</dbReference>
<proteinExistence type="predicted"/>
<keyword evidence="6" id="KW-1185">Reference proteome</keyword>
<evidence type="ECO:0000313" key="5">
    <source>
        <dbReference type="EMBL" id="ADK79526.1"/>
    </source>
</evidence>
<reference evidence="5 6" key="1">
    <citation type="journal article" date="2010" name="Stand. Genomic Sci.">
        <title>Complete genome sequence of Spirochaeta smaragdinae type strain (SEBR 4228).</title>
        <authorList>
            <person name="Mavromatis K."/>
            <person name="Yasawong M."/>
            <person name="Chertkov O."/>
            <person name="Lapidus A."/>
            <person name="Lucas S."/>
            <person name="Nolan M."/>
            <person name="Del Rio T.G."/>
            <person name="Tice H."/>
            <person name="Cheng J.F."/>
            <person name="Pitluck S."/>
            <person name="Liolios K."/>
            <person name="Ivanova N."/>
            <person name="Tapia R."/>
            <person name="Han C."/>
            <person name="Bruce D."/>
            <person name="Goodwin L."/>
            <person name="Pati A."/>
            <person name="Chen A."/>
            <person name="Palaniappan K."/>
            <person name="Land M."/>
            <person name="Hauser L."/>
            <person name="Chang Y.J."/>
            <person name="Jeffries C.D."/>
            <person name="Detter J.C."/>
            <person name="Rohde M."/>
            <person name="Brambilla E."/>
            <person name="Spring S."/>
            <person name="Goker M."/>
            <person name="Sikorski J."/>
            <person name="Woyke T."/>
            <person name="Bristow J."/>
            <person name="Eisen J.A."/>
            <person name="Markowitz V."/>
            <person name="Hugenholtz P."/>
            <person name="Klenk H.P."/>
            <person name="Kyrpides N.C."/>
        </authorList>
    </citation>
    <scope>NUCLEOTIDE SEQUENCE [LARGE SCALE GENOMIC DNA]</scope>
    <source>
        <strain evidence="6">DSM 11293 / JCM 15392 / SEBR 4228</strain>
    </source>
</reference>
<dbReference type="HOGENOM" id="CLU_025182_2_0_12"/>
<gene>
    <name evidence="5" type="ordered locus">Spirs_0370</name>
</gene>
<dbReference type="PROSITE" id="PS50887">
    <property type="entry name" value="GGDEF"/>
    <property type="match status" value="1"/>
</dbReference>
<feature type="transmembrane region" description="Helical" evidence="3">
    <location>
        <begin position="150"/>
        <end position="167"/>
    </location>
</feature>
<dbReference type="SUPFAM" id="SSF55785">
    <property type="entry name" value="PYP-like sensor domain (PAS domain)"/>
    <property type="match status" value="1"/>
</dbReference>
<dbReference type="PANTHER" id="PTHR45138">
    <property type="entry name" value="REGULATORY COMPONENTS OF SENSORY TRANSDUCTION SYSTEM"/>
    <property type="match status" value="1"/>
</dbReference>
<evidence type="ECO:0000259" key="4">
    <source>
        <dbReference type="PROSITE" id="PS50887"/>
    </source>
</evidence>
<dbReference type="GO" id="GO:0043709">
    <property type="term" value="P:cell adhesion involved in single-species biofilm formation"/>
    <property type="evidence" value="ECO:0007669"/>
    <property type="project" value="TreeGrafter"/>
</dbReference>
<dbReference type="EMBL" id="CP002116">
    <property type="protein sequence ID" value="ADK79526.1"/>
    <property type="molecule type" value="Genomic_DNA"/>
</dbReference>
<feature type="transmembrane region" description="Helical" evidence="3">
    <location>
        <begin position="209"/>
        <end position="227"/>
    </location>
</feature>
<dbReference type="KEGG" id="ssm:Spirs_0370"/>
<dbReference type="InterPro" id="IPR050469">
    <property type="entry name" value="Diguanylate_Cyclase"/>
</dbReference>
<evidence type="ECO:0000313" key="6">
    <source>
        <dbReference type="Proteomes" id="UP000002318"/>
    </source>
</evidence>
<dbReference type="EC" id="2.7.7.65" evidence="1"/>
<dbReference type="Proteomes" id="UP000002318">
    <property type="component" value="Chromosome"/>
</dbReference>
<dbReference type="SUPFAM" id="SSF55073">
    <property type="entry name" value="Nucleotide cyclase"/>
    <property type="match status" value="1"/>
</dbReference>
<keyword evidence="3" id="KW-1133">Transmembrane helix</keyword>
<organism evidence="5 6">
    <name type="scientific">Sediminispirochaeta smaragdinae (strain DSM 11293 / JCM 15392 / SEBR 4228)</name>
    <name type="common">Spirochaeta smaragdinae</name>
    <dbReference type="NCBI Taxonomy" id="573413"/>
    <lineage>
        <taxon>Bacteria</taxon>
        <taxon>Pseudomonadati</taxon>
        <taxon>Spirochaetota</taxon>
        <taxon>Spirochaetia</taxon>
        <taxon>Spirochaetales</taxon>
        <taxon>Spirochaetaceae</taxon>
        <taxon>Sediminispirochaeta</taxon>
    </lineage>
</organism>
<dbReference type="GO" id="GO:0052621">
    <property type="term" value="F:diguanylate cyclase activity"/>
    <property type="evidence" value="ECO:0007669"/>
    <property type="project" value="UniProtKB-EC"/>
</dbReference>
<comment type="catalytic activity">
    <reaction evidence="2">
        <text>2 GTP = 3',3'-c-di-GMP + 2 diphosphate</text>
        <dbReference type="Rhea" id="RHEA:24898"/>
        <dbReference type="ChEBI" id="CHEBI:33019"/>
        <dbReference type="ChEBI" id="CHEBI:37565"/>
        <dbReference type="ChEBI" id="CHEBI:58805"/>
        <dbReference type="EC" id="2.7.7.65"/>
    </reaction>
</comment>
<dbReference type="PANTHER" id="PTHR45138:SF9">
    <property type="entry name" value="DIGUANYLATE CYCLASE DGCM-RELATED"/>
    <property type="match status" value="1"/>
</dbReference>
<dbReference type="InterPro" id="IPR029787">
    <property type="entry name" value="Nucleotide_cyclase"/>
</dbReference>
<evidence type="ECO:0000256" key="1">
    <source>
        <dbReference type="ARBA" id="ARBA00012528"/>
    </source>
</evidence>
<dbReference type="Gene3D" id="3.30.450.20">
    <property type="entry name" value="PAS domain"/>
    <property type="match status" value="1"/>
</dbReference>
<protein>
    <recommendedName>
        <fullName evidence="1">diguanylate cyclase</fullName>
        <ecNumber evidence="1">2.7.7.65</ecNumber>
    </recommendedName>
</protein>
<dbReference type="CDD" id="cd01949">
    <property type="entry name" value="GGDEF"/>
    <property type="match status" value="1"/>
</dbReference>
<dbReference type="eggNOG" id="COG3706">
    <property type="taxonomic scope" value="Bacteria"/>
</dbReference>
<accession>E1RAZ6</accession>
<dbReference type="STRING" id="573413.Spirs_0370"/>
<feature type="transmembrane region" description="Helical" evidence="3">
    <location>
        <begin position="94"/>
        <end position="114"/>
    </location>
</feature>
<dbReference type="OrthoDB" id="9779586at2"/>
<feature type="domain" description="GGDEF" evidence="4">
    <location>
        <begin position="383"/>
        <end position="518"/>
    </location>
</feature>
<dbReference type="InterPro" id="IPR000160">
    <property type="entry name" value="GGDEF_dom"/>
</dbReference>
<feature type="transmembrane region" description="Helical" evidence="3">
    <location>
        <begin position="6"/>
        <end position="24"/>
    </location>
</feature>
<feature type="transmembrane region" description="Helical" evidence="3">
    <location>
        <begin position="31"/>
        <end position="48"/>
    </location>
</feature>
<evidence type="ECO:0000256" key="3">
    <source>
        <dbReference type="SAM" id="Phobius"/>
    </source>
</evidence>
<keyword evidence="3" id="KW-0812">Transmembrane</keyword>
<dbReference type="NCBIfam" id="TIGR00254">
    <property type="entry name" value="GGDEF"/>
    <property type="match status" value="1"/>
</dbReference>